<name>A0A5M3N4E9_CONPW</name>
<proteinExistence type="predicted"/>
<keyword evidence="2" id="KW-1185">Reference proteome</keyword>
<dbReference type="RefSeq" id="XP_007762606.1">
    <property type="nucleotide sequence ID" value="XM_007764416.1"/>
</dbReference>
<organism evidence="1 2">
    <name type="scientific">Coniophora puteana (strain RWD-64-598)</name>
    <name type="common">Brown rot fungus</name>
    <dbReference type="NCBI Taxonomy" id="741705"/>
    <lineage>
        <taxon>Eukaryota</taxon>
        <taxon>Fungi</taxon>
        <taxon>Dikarya</taxon>
        <taxon>Basidiomycota</taxon>
        <taxon>Agaricomycotina</taxon>
        <taxon>Agaricomycetes</taxon>
        <taxon>Agaricomycetidae</taxon>
        <taxon>Boletales</taxon>
        <taxon>Coniophorineae</taxon>
        <taxon>Coniophoraceae</taxon>
        <taxon>Coniophora</taxon>
    </lineage>
</organism>
<sequence length="94" mass="10747">MCFIYPSTNIPSLRLTSSHVVFLSGLEPVLYNCCINSCCCYLGPNADLECCLHYDASQFCPSSCIAHQKFFYIPTIPYLVPFYKNPEMHAKMQY</sequence>
<evidence type="ECO:0000313" key="2">
    <source>
        <dbReference type="Proteomes" id="UP000053558"/>
    </source>
</evidence>
<reference evidence="2" key="1">
    <citation type="journal article" date="2012" name="Science">
        <title>The Paleozoic origin of enzymatic lignin decomposition reconstructed from 31 fungal genomes.</title>
        <authorList>
            <person name="Floudas D."/>
            <person name="Binder M."/>
            <person name="Riley R."/>
            <person name="Barry K."/>
            <person name="Blanchette R.A."/>
            <person name="Henrissat B."/>
            <person name="Martinez A.T."/>
            <person name="Otillar R."/>
            <person name="Spatafora J.W."/>
            <person name="Yadav J.S."/>
            <person name="Aerts A."/>
            <person name="Benoit I."/>
            <person name="Boyd A."/>
            <person name="Carlson A."/>
            <person name="Copeland A."/>
            <person name="Coutinho P.M."/>
            <person name="de Vries R.P."/>
            <person name="Ferreira P."/>
            <person name="Findley K."/>
            <person name="Foster B."/>
            <person name="Gaskell J."/>
            <person name="Glotzer D."/>
            <person name="Gorecki P."/>
            <person name="Heitman J."/>
            <person name="Hesse C."/>
            <person name="Hori C."/>
            <person name="Igarashi K."/>
            <person name="Jurgens J.A."/>
            <person name="Kallen N."/>
            <person name="Kersten P."/>
            <person name="Kohler A."/>
            <person name="Kuees U."/>
            <person name="Kumar T.K.A."/>
            <person name="Kuo A."/>
            <person name="LaButti K."/>
            <person name="Larrondo L.F."/>
            <person name="Lindquist E."/>
            <person name="Ling A."/>
            <person name="Lombard V."/>
            <person name="Lucas S."/>
            <person name="Lundell T."/>
            <person name="Martin R."/>
            <person name="McLaughlin D.J."/>
            <person name="Morgenstern I."/>
            <person name="Morin E."/>
            <person name="Murat C."/>
            <person name="Nagy L.G."/>
            <person name="Nolan M."/>
            <person name="Ohm R.A."/>
            <person name="Patyshakuliyeva A."/>
            <person name="Rokas A."/>
            <person name="Ruiz-Duenas F.J."/>
            <person name="Sabat G."/>
            <person name="Salamov A."/>
            <person name="Samejima M."/>
            <person name="Schmutz J."/>
            <person name="Slot J.C."/>
            <person name="St John F."/>
            <person name="Stenlid J."/>
            <person name="Sun H."/>
            <person name="Sun S."/>
            <person name="Syed K."/>
            <person name="Tsang A."/>
            <person name="Wiebenga A."/>
            <person name="Young D."/>
            <person name="Pisabarro A."/>
            <person name="Eastwood D.C."/>
            <person name="Martin F."/>
            <person name="Cullen D."/>
            <person name="Grigoriev I.V."/>
            <person name="Hibbett D.S."/>
        </authorList>
    </citation>
    <scope>NUCLEOTIDE SEQUENCE [LARGE SCALE GENOMIC DNA]</scope>
    <source>
        <strain evidence="2">RWD-64-598 SS2</strain>
    </source>
</reference>
<comment type="caution">
    <text evidence="1">The sequence shown here is derived from an EMBL/GenBank/DDBJ whole genome shotgun (WGS) entry which is preliminary data.</text>
</comment>
<gene>
    <name evidence="1" type="ORF">CONPUDRAFT_46668</name>
</gene>
<dbReference type="OrthoDB" id="3257409at2759"/>
<dbReference type="EMBL" id="JH711573">
    <property type="protein sequence ID" value="EIW86299.1"/>
    <property type="molecule type" value="Genomic_DNA"/>
</dbReference>
<accession>A0A5M3N4E9</accession>
<dbReference type="GeneID" id="19207157"/>
<dbReference type="AlphaFoldDB" id="A0A5M3N4E9"/>
<evidence type="ECO:0000313" key="1">
    <source>
        <dbReference type="EMBL" id="EIW86299.1"/>
    </source>
</evidence>
<protein>
    <submittedName>
        <fullName evidence="1">Uncharacterized protein</fullName>
    </submittedName>
</protein>
<dbReference type="KEGG" id="cput:CONPUDRAFT_46668"/>
<dbReference type="OMA" id="TYNCCIN"/>
<dbReference type="Proteomes" id="UP000053558">
    <property type="component" value="Unassembled WGS sequence"/>
</dbReference>